<reference evidence="2 3" key="1">
    <citation type="journal article" date="2015" name="Nature">
        <title>rRNA introns, odd ribosomes, and small enigmatic genomes across a large radiation of phyla.</title>
        <authorList>
            <person name="Brown C.T."/>
            <person name="Hug L.A."/>
            <person name="Thomas B.C."/>
            <person name="Sharon I."/>
            <person name="Castelle C.J."/>
            <person name="Singh A."/>
            <person name="Wilkins M.J."/>
            <person name="Williams K.H."/>
            <person name="Banfield J.F."/>
        </authorList>
    </citation>
    <scope>NUCLEOTIDE SEQUENCE [LARGE SCALE GENOMIC DNA]</scope>
</reference>
<feature type="transmembrane region" description="Helical" evidence="1">
    <location>
        <begin position="310"/>
        <end position="330"/>
    </location>
</feature>
<dbReference type="AlphaFoldDB" id="A0A0G1GWW4"/>
<feature type="transmembrane region" description="Helical" evidence="1">
    <location>
        <begin position="222"/>
        <end position="240"/>
    </location>
</feature>
<feature type="transmembrane region" description="Helical" evidence="1">
    <location>
        <begin position="144"/>
        <end position="165"/>
    </location>
</feature>
<feature type="transmembrane region" description="Helical" evidence="1">
    <location>
        <begin position="337"/>
        <end position="355"/>
    </location>
</feature>
<feature type="transmembrane region" description="Helical" evidence="1">
    <location>
        <begin position="361"/>
        <end position="381"/>
    </location>
</feature>
<dbReference type="Proteomes" id="UP000034617">
    <property type="component" value="Unassembled WGS sequence"/>
</dbReference>
<organism evidence="2 3">
    <name type="scientific">Candidatus Gottesmanbacteria bacterium GW2011_GWB1_44_11c</name>
    <dbReference type="NCBI Taxonomy" id="1618447"/>
    <lineage>
        <taxon>Bacteria</taxon>
        <taxon>Candidatus Gottesmaniibacteriota</taxon>
    </lineage>
</organism>
<evidence type="ECO:0008006" key="4">
    <source>
        <dbReference type="Google" id="ProtNLM"/>
    </source>
</evidence>
<accession>A0A0G1GWW4</accession>
<evidence type="ECO:0000256" key="1">
    <source>
        <dbReference type="SAM" id="Phobius"/>
    </source>
</evidence>
<evidence type="ECO:0000313" key="2">
    <source>
        <dbReference type="EMBL" id="KKT39120.1"/>
    </source>
</evidence>
<feature type="transmembrane region" description="Helical" evidence="1">
    <location>
        <begin position="6"/>
        <end position="27"/>
    </location>
</feature>
<keyword evidence="1" id="KW-0812">Transmembrane</keyword>
<feature type="transmembrane region" description="Helical" evidence="1">
    <location>
        <begin position="388"/>
        <end position="410"/>
    </location>
</feature>
<feature type="transmembrane region" description="Helical" evidence="1">
    <location>
        <begin position="72"/>
        <end position="96"/>
    </location>
</feature>
<keyword evidence="1" id="KW-0472">Membrane</keyword>
<feature type="transmembrane region" description="Helical" evidence="1">
    <location>
        <begin position="108"/>
        <end position="132"/>
    </location>
</feature>
<keyword evidence="1" id="KW-1133">Transmembrane helix</keyword>
<dbReference type="EMBL" id="LCHM01000001">
    <property type="protein sequence ID" value="KKT39120.1"/>
    <property type="molecule type" value="Genomic_DNA"/>
</dbReference>
<name>A0A0G1GWW4_9BACT</name>
<comment type="caution">
    <text evidence="2">The sequence shown here is derived from an EMBL/GenBank/DDBJ whole genome shotgun (WGS) entry which is preliminary data.</text>
</comment>
<proteinExistence type="predicted"/>
<feature type="transmembrane region" description="Helical" evidence="1">
    <location>
        <begin position="416"/>
        <end position="437"/>
    </location>
</feature>
<feature type="transmembrane region" description="Helical" evidence="1">
    <location>
        <begin position="185"/>
        <end position="210"/>
    </location>
</feature>
<evidence type="ECO:0000313" key="3">
    <source>
        <dbReference type="Proteomes" id="UP000034617"/>
    </source>
</evidence>
<sequence length="450" mass="52301">MRKKYFWLIFIIVLALLLRIVILSHIIDIREHTDILRYKDWARIAFLYGFADTYKSAHLQFGTLPNNQPPGLLYILSCMYFIGIQISKIVLAVMHVPAGSLPWLNVTLITLLFRVPPILSDLIIGSAIYFILKKITPNVLQPYIGMGLFLFNPVIIYNSTVWGQMDAVVNCFFIASLYFLLNKKIFPSILLFLLSIYTKLSLLYNLPFMLLLWWKNMPKGKYITYLIPAICFVFIFTLPVNNNPLIWISLFIKNNAIGEMTNITAYALNVWWMIFRPHAIPEGIEDSFHFSVMHLVGSPSDTSAFYGIPLFWYGILIFFIFLIPIALNLLQKKISTIFLIRNLFIISLLAFLVLPRMHERYMYPIFPLLTILAVCLPWYMAGLFALSILHFINMYIVYHPFLLAGFPYAVWGQKHVQWLISIFIVLIAVVFYVSTVFPNMTFPKKEKRNI</sequence>
<protein>
    <recommendedName>
        <fullName evidence="4">Glycosyltransferase RgtA/B/C/D-like domain-containing protein</fullName>
    </recommendedName>
</protein>
<gene>
    <name evidence="2" type="ORF">UW22_C0001G0031</name>
</gene>